<dbReference type="Proteomes" id="UP000001299">
    <property type="component" value="Plasmid pCY360"/>
</dbReference>
<gene>
    <name evidence="1" type="ordered locus">bpr_II214</name>
</gene>
<dbReference type="AlphaFoldDB" id="E0S420"/>
<dbReference type="RefSeq" id="WP_013282801.1">
    <property type="nucleotide sequence ID" value="NC_014389.1"/>
</dbReference>
<dbReference type="KEGG" id="bpb:bpr_II214"/>
<sequence>MYNAAVFNTSNLRNFTYTQGGGQGSHVVGVKGESITDLGSGVTFSNLNYDMIFSFLGHNSGTIFYHTFTW</sequence>
<geneLocation type="plasmid" evidence="1 2">
    <name>pCY360</name>
</geneLocation>
<evidence type="ECO:0000313" key="2">
    <source>
        <dbReference type="Proteomes" id="UP000001299"/>
    </source>
</evidence>
<keyword evidence="2" id="KW-1185">Reference proteome</keyword>
<protein>
    <submittedName>
        <fullName evidence="1">Uncharacterized protein</fullName>
    </submittedName>
</protein>
<keyword evidence="1" id="KW-0614">Plasmid</keyword>
<dbReference type="EMBL" id="CP001812">
    <property type="protein sequence ID" value="ADL36152.1"/>
    <property type="molecule type" value="Genomic_DNA"/>
</dbReference>
<organism evidence="1 2">
    <name type="scientific">Butyrivibrio proteoclasticus (strain ATCC 51982 / DSM 14932 / B316)</name>
    <name type="common">Clostridium proteoclasticum</name>
    <dbReference type="NCBI Taxonomy" id="515622"/>
    <lineage>
        <taxon>Bacteria</taxon>
        <taxon>Bacillati</taxon>
        <taxon>Bacillota</taxon>
        <taxon>Clostridia</taxon>
        <taxon>Lachnospirales</taxon>
        <taxon>Lachnospiraceae</taxon>
        <taxon>Butyrivibrio</taxon>
    </lineage>
</organism>
<proteinExistence type="predicted"/>
<dbReference type="HOGENOM" id="CLU_2750110_0_0_9"/>
<reference evidence="1 2" key="1">
    <citation type="journal article" date="2010" name="PLoS ONE">
        <title>The glycobiome of the rumen bacterium Butyrivibrio proteoclasticus B316(T) highlights adaptation to a polysaccharide-rich environment.</title>
        <authorList>
            <person name="Kelly W.J."/>
            <person name="Leahy S.C."/>
            <person name="Altermann E."/>
            <person name="Yeoman C.J."/>
            <person name="Dunne J.C."/>
            <person name="Kong Z."/>
            <person name="Pacheco D.M."/>
            <person name="Li D."/>
            <person name="Noel S.J."/>
            <person name="Moon C.D."/>
            <person name="Cookson A.L."/>
            <person name="Attwood G.T."/>
        </authorList>
    </citation>
    <scope>NUCLEOTIDE SEQUENCE [LARGE SCALE GENOMIC DNA]</scope>
    <source>
        <strain evidence="2">ATCC 51982 / DSM 14932 / B316</strain>
        <plasmid evidence="2">Plasmid pCY360</plasmid>
    </source>
</reference>
<accession>E0S420</accession>
<name>E0S420_BUTPB</name>
<evidence type="ECO:0000313" key="1">
    <source>
        <dbReference type="EMBL" id="ADL36152.1"/>
    </source>
</evidence>